<evidence type="ECO:0000256" key="3">
    <source>
        <dbReference type="HAMAP-Rule" id="MF_00023"/>
    </source>
</evidence>
<dbReference type="RefSeq" id="WP_258211063.1">
    <property type="nucleotide sequence ID" value="NZ_CP102734.1"/>
</dbReference>
<dbReference type="PANTHER" id="PTHR30308:SF2">
    <property type="entry name" value="SSRA-BINDING PROTEIN"/>
    <property type="match status" value="1"/>
</dbReference>
<evidence type="ECO:0000256" key="1">
    <source>
        <dbReference type="ARBA" id="ARBA00022490"/>
    </source>
</evidence>
<dbReference type="Proteomes" id="UP001059252">
    <property type="component" value="Chromosome"/>
</dbReference>
<sequence length="141" mass="16605">MKIIAKNKVANYNYEIIDKYEAGIALLGWEVKSIRANKVNLNNAFATFKFHELFISNMHISLYMAVKGDVLRPRKLLMHKAQLKRLALKQQQNNFTLIPTMIYWSKDKIKIEIALARGKNKQDKRETEKKRDIEHEIAKYL</sequence>
<dbReference type="HAMAP" id="MF_00023">
    <property type="entry name" value="SmpB"/>
    <property type="match status" value="1"/>
</dbReference>
<keyword evidence="2 3" id="KW-0694">RNA-binding</keyword>
<name>A0ABY5R8Q9_9MOLU</name>
<dbReference type="NCBIfam" id="NF003843">
    <property type="entry name" value="PRK05422.1"/>
    <property type="match status" value="1"/>
</dbReference>
<evidence type="ECO:0000313" key="5">
    <source>
        <dbReference type="Proteomes" id="UP001059252"/>
    </source>
</evidence>
<organism evidence="4 5">
    <name type="scientific">Mycoplasma iguanae</name>
    <dbReference type="NCBI Taxonomy" id="292461"/>
    <lineage>
        <taxon>Bacteria</taxon>
        <taxon>Bacillati</taxon>
        <taxon>Mycoplasmatota</taxon>
        <taxon>Mollicutes</taxon>
        <taxon>Mycoplasmataceae</taxon>
        <taxon>Mycoplasma</taxon>
    </lineage>
</organism>
<dbReference type="Pfam" id="PF01668">
    <property type="entry name" value="SmpB"/>
    <property type="match status" value="1"/>
</dbReference>
<dbReference type="NCBIfam" id="TIGR00086">
    <property type="entry name" value="smpB"/>
    <property type="match status" value="1"/>
</dbReference>
<dbReference type="InterPro" id="IPR023620">
    <property type="entry name" value="SmpB"/>
</dbReference>
<dbReference type="Gene3D" id="2.40.280.10">
    <property type="match status" value="1"/>
</dbReference>
<comment type="similarity">
    <text evidence="3">Belongs to the SmpB family.</text>
</comment>
<dbReference type="PANTHER" id="PTHR30308">
    <property type="entry name" value="TMRNA-BINDING COMPONENT OF TRANS-TRANSLATION TAGGING COMPLEX"/>
    <property type="match status" value="1"/>
</dbReference>
<gene>
    <name evidence="3 4" type="primary">smpB</name>
    <name evidence="4" type="ORF">NV226_01115</name>
</gene>
<accession>A0ABY5R8Q9</accession>
<dbReference type="SUPFAM" id="SSF74982">
    <property type="entry name" value="Small protein B (SmpB)"/>
    <property type="match status" value="1"/>
</dbReference>
<evidence type="ECO:0000313" key="4">
    <source>
        <dbReference type="EMBL" id="UVD81889.1"/>
    </source>
</evidence>
<keyword evidence="5" id="KW-1185">Reference proteome</keyword>
<dbReference type="InterPro" id="IPR000037">
    <property type="entry name" value="SsrA-bd_prot"/>
</dbReference>
<dbReference type="InterPro" id="IPR020081">
    <property type="entry name" value="SsrA-bd_prot_CS"/>
</dbReference>
<dbReference type="PROSITE" id="PS01317">
    <property type="entry name" value="SSRP"/>
    <property type="match status" value="1"/>
</dbReference>
<dbReference type="EMBL" id="CP102734">
    <property type="protein sequence ID" value="UVD81889.1"/>
    <property type="molecule type" value="Genomic_DNA"/>
</dbReference>
<dbReference type="CDD" id="cd09294">
    <property type="entry name" value="SmpB"/>
    <property type="match status" value="1"/>
</dbReference>
<keyword evidence="1 3" id="KW-0963">Cytoplasm</keyword>
<comment type="subcellular location">
    <subcellularLocation>
        <location evidence="3">Cytoplasm</location>
    </subcellularLocation>
    <text evidence="3">The tmRNA-SmpB complex associates with stalled 70S ribosomes.</text>
</comment>
<reference evidence="4" key="1">
    <citation type="submission" date="2022-08" db="EMBL/GenBank/DDBJ databases">
        <title>Complete genome of Mycoplasma iguanae type strain 2327.</title>
        <authorList>
            <person name="Spergser J."/>
        </authorList>
    </citation>
    <scope>NUCLEOTIDE SEQUENCE</scope>
    <source>
        <strain evidence="4">2327</strain>
    </source>
</reference>
<evidence type="ECO:0000256" key="2">
    <source>
        <dbReference type="ARBA" id="ARBA00022884"/>
    </source>
</evidence>
<protein>
    <recommendedName>
        <fullName evidence="3">SsrA-binding protein</fullName>
    </recommendedName>
    <alternativeName>
        <fullName evidence="3">Small protein B</fullName>
    </alternativeName>
</protein>
<proteinExistence type="inferred from homology"/>
<comment type="function">
    <text evidence="3">Required for rescue of stalled ribosomes mediated by trans-translation. Binds to transfer-messenger RNA (tmRNA), required for stable association of tmRNA with ribosomes. tmRNA and SmpB together mimic tRNA shape, replacing the anticodon stem-loop with SmpB. tmRNA is encoded by the ssrA gene; the 2 termini fold to resemble tRNA(Ala) and it encodes a 'tag peptide', a short internal open reading frame. During trans-translation Ala-aminoacylated tmRNA acts like a tRNA, entering the A-site of stalled ribosomes, displacing the stalled mRNA. The ribosome then switches to translate the ORF on the tmRNA; the nascent peptide is terminated with the 'tag peptide' encoded by the tmRNA and targeted for degradation. The ribosome is freed to recommence translation, which seems to be the essential function of trans-translation.</text>
</comment>